<dbReference type="PANTHER" id="PTHR43715">
    <property type="entry name" value="GDP-MANNOSE 4,6-DEHYDRATASE"/>
    <property type="match status" value="1"/>
</dbReference>
<dbReference type="FunFam" id="3.40.50.720:FF:000924">
    <property type="entry name" value="GDP-mannose 4,6 dehydratase"/>
    <property type="match status" value="1"/>
</dbReference>
<feature type="domain" description="NAD(P)-binding" evidence="7">
    <location>
        <begin position="6"/>
        <end position="309"/>
    </location>
</feature>
<dbReference type="InterPro" id="IPR006368">
    <property type="entry name" value="GDP_Man_deHydtase"/>
</dbReference>
<dbReference type="InterPro" id="IPR036291">
    <property type="entry name" value="NAD(P)-bd_dom_sf"/>
</dbReference>
<keyword evidence="5" id="KW-0456">Lyase</keyword>
<dbReference type="Gene3D" id="3.90.25.10">
    <property type="entry name" value="UDP-galactose 4-epimerase, domain 1"/>
    <property type="match status" value="1"/>
</dbReference>
<dbReference type="RefSeq" id="WP_152582443.1">
    <property type="nucleotide sequence ID" value="NZ_VIKT02000008.1"/>
</dbReference>
<evidence type="ECO:0000256" key="5">
    <source>
        <dbReference type="ARBA" id="ARBA00023239"/>
    </source>
</evidence>
<proteinExistence type="inferred from homology"/>
<evidence type="ECO:0000256" key="1">
    <source>
        <dbReference type="ARBA" id="ARBA00000188"/>
    </source>
</evidence>
<comment type="caution">
    <text evidence="8">The sequence shown here is derived from an EMBL/GenBank/DDBJ whole genome shotgun (WGS) entry which is preliminary data.</text>
</comment>
<evidence type="ECO:0000313" key="9">
    <source>
        <dbReference type="Proteomes" id="UP000818266"/>
    </source>
</evidence>
<dbReference type="CDD" id="cd05260">
    <property type="entry name" value="GDP_MD_SDR_e"/>
    <property type="match status" value="1"/>
</dbReference>
<comment type="similarity">
    <text evidence="3">Belongs to the NAD(P)-dependent epimerase/dehydratase family. GDP-mannose 4,6-dehydratase subfamily.</text>
</comment>
<evidence type="ECO:0000256" key="6">
    <source>
        <dbReference type="ARBA" id="ARBA00059383"/>
    </source>
</evidence>
<reference evidence="8 9" key="1">
    <citation type="submission" date="2020-03" db="EMBL/GenBank/DDBJ databases">
        <title>Chryseoglobus sp. isolated from a deep-sea seamount.</title>
        <authorList>
            <person name="Zhang D.-C."/>
        </authorList>
    </citation>
    <scope>NUCLEOTIDE SEQUENCE [LARGE SCALE GENOMIC DNA]</scope>
    <source>
        <strain evidence="8 9">KN1116</strain>
    </source>
</reference>
<dbReference type="Proteomes" id="UP000818266">
    <property type="component" value="Unassembled WGS sequence"/>
</dbReference>
<sequence length="322" mass="34467">MTRVALVTGIAGQTGSYLAENLVAHGWKVHGLVRPGDESLRDLGLTLDADLHDQDLVDAAGVASLVERLEPDTIFHLGGLTAVGASWANPREYAVVTGASTATILDSAQRLADRVGREVGVVHASSAEIFGDAPAPQDESTPIAPTNPYGAAKALGHHLVQAYRHRGVRASNAILFNHESPRRPPTFVTRKITQGVASIVDGRADTLVLGALDARRDWGWAPDYADALRRCADVADDLVIATGESHSIRDFVEAAFAHVGIDDGSRYVRHDDALLRPADIAELRGNPQRAGTAIGWQPTVRFEEVVARMVDADRTPSAPRRP</sequence>
<comment type="function">
    <text evidence="6">Catalyzes the conversion of GDP-D-mannose to GDP-4-dehydro-6-deoxy-D-mannose.</text>
</comment>
<dbReference type="PANTHER" id="PTHR43715:SF1">
    <property type="entry name" value="GDP-MANNOSE 4,6 DEHYDRATASE"/>
    <property type="match status" value="1"/>
</dbReference>
<dbReference type="OrthoDB" id="9779041at2"/>
<gene>
    <name evidence="8" type="ORF">FK219_006480</name>
</gene>
<keyword evidence="9" id="KW-1185">Reference proteome</keyword>
<dbReference type="GO" id="GO:0042351">
    <property type="term" value="P:'de novo' GDP-L-fucose biosynthetic process"/>
    <property type="evidence" value="ECO:0007669"/>
    <property type="project" value="TreeGrafter"/>
</dbReference>
<evidence type="ECO:0000259" key="7">
    <source>
        <dbReference type="Pfam" id="PF16363"/>
    </source>
</evidence>
<evidence type="ECO:0000256" key="4">
    <source>
        <dbReference type="ARBA" id="ARBA00011989"/>
    </source>
</evidence>
<comment type="catalytic activity">
    <reaction evidence="1">
        <text>GDP-alpha-D-mannose = GDP-4-dehydro-alpha-D-rhamnose + H2O</text>
        <dbReference type="Rhea" id="RHEA:23820"/>
        <dbReference type="ChEBI" id="CHEBI:15377"/>
        <dbReference type="ChEBI" id="CHEBI:57527"/>
        <dbReference type="ChEBI" id="CHEBI:57964"/>
        <dbReference type="EC" id="4.2.1.47"/>
    </reaction>
</comment>
<protein>
    <recommendedName>
        <fullName evidence="4">GDP-mannose 4,6-dehydratase</fullName>
        <ecNumber evidence="4">4.2.1.47</ecNumber>
    </recommendedName>
</protein>
<organism evidence="8 9">
    <name type="scientific">Microcella pacifica</name>
    <dbReference type="NCBI Taxonomy" id="2591847"/>
    <lineage>
        <taxon>Bacteria</taxon>
        <taxon>Bacillati</taxon>
        <taxon>Actinomycetota</taxon>
        <taxon>Actinomycetes</taxon>
        <taxon>Micrococcales</taxon>
        <taxon>Microbacteriaceae</taxon>
        <taxon>Microcella</taxon>
    </lineage>
</organism>
<accession>A0A9E5MIK0</accession>
<dbReference type="AlphaFoldDB" id="A0A9E5MIK0"/>
<evidence type="ECO:0000313" key="8">
    <source>
        <dbReference type="EMBL" id="NHF62883.1"/>
    </source>
</evidence>
<dbReference type="Gene3D" id="3.40.50.720">
    <property type="entry name" value="NAD(P)-binding Rossmann-like Domain"/>
    <property type="match status" value="1"/>
</dbReference>
<dbReference type="SUPFAM" id="SSF51735">
    <property type="entry name" value="NAD(P)-binding Rossmann-fold domains"/>
    <property type="match status" value="1"/>
</dbReference>
<dbReference type="EC" id="4.2.1.47" evidence="4"/>
<dbReference type="InterPro" id="IPR016040">
    <property type="entry name" value="NAD(P)-bd_dom"/>
</dbReference>
<dbReference type="EMBL" id="VIKT02000008">
    <property type="protein sequence ID" value="NHF62883.1"/>
    <property type="molecule type" value="Genomic_DNA"/>
</dbReference>
<dbReference type="GO" id="GO:0008446">
    <property type="term" value="F:GDP-mannose 4,6-dehydratase activity"/>
    <property type="evidence" value="ECO:0007669"/>
    <property type="project" value="UniProtKB-EC"/>
</dbReference>
<comment type="cofactor">
    <cofactor evidence="2">
        <name>NADP(+)</name>
        <dbReference type="ChEBI" id="CHEBI:58349"/>
    </cofactor>
</comment>
<dbReference type="Pfam" id="PF16363">
    <property type="entry name" value="GDP_Man_Dehyd"/>
    <property type="match status" value="1"/>
</dbReference>
<name>A0A9E5MIK0_9MICO</name>
<evidence type="ECO:0000256" key="3">
    <source>
        <dbReference type="ARBA" id="ARBA00009263"/>
    </source>
</evidence>
<evidence type="ECO:0000256" key="2">
    <source>
        <dbReference type="ARBA" id="ARBA00001937"/>
    </source>
</evidence>